<feature type="signal peptide" evidence="1">
    <location>
        <begin position="1"/>
        <end position="24"/>
    </location>
</feature>
<evidence type="ECO:0000256" key="1">
    <source>
        <dbReference type="SAM" id="SignalP"/>
    </source>
</evidence>
<comment type="caution">
    <text evidence="2">The sequence shown here is derived from an EMBL/GenBank/DDBJ whole genome shotgun (WGS) entry which is preliminary data.</text>
</comment>
<feature type="chain" id="PRO_5038635664" evidence="1">
    <location>
        <begin position="25"/>
        <end position="169"/>
    </location>
</feature>
<dbReference type="AlphaFoldDB" id="A0A9D2PBB8"/>
<sequence length="169" mass="17324">MKKKVLSVVAAAALVASLTVPAWAAVASPYGGAEAEGGDVTYTTQAQTGEESQATQVYETIQGATSTEEELDLLGDGLAAEVQAQLGETSVNDYSAREIGSIAASSEGPTTVTLSNLAGVSAATEGFVMYLGTDGLWHYLSVSFGNRTATFTVPYSTTVILYVRVAAAA</sequence>
<name>A0A9D2PBB8_9FIRM</name>
<evidence type="ECO:0000313" key="2">
    <source>
        <dbReference type="EMBL" id="HJC45738.1"/>
    </source>
</evidence>
<gene>
    <name evidence="2" type="ORF">H9703_06360</name>
</gene>
<dbReference type="EMBL" id="DWWN01000042">
    <property type="protein sequence ID" value="HJC45738.1"/>
    <property type="molecule type" value="Genomic_DNA"/>
</dbReference>
<protein>
    <submittedName>
        <fullName evidence="2">Uncharacterized protein</fullName>
    </submittedName>
</protein>
<reference evidence="2" key="1">
    <citation type="journal article" date="2021" name="PeerJ">
        <title>Extensive microbial diversity within the chicken gut microbiome revealed by metagenomics and culture.</title>
        <authorList>
            <person name="Gilroy R."/>
            <person name="Ravi A."/>
            <person name="Getino M."/>
            <person name="Pursley I."/>
            <person name="Horton D.L."/>
            <person name="Alikhan N.F."/>
            <person name="Baker D."/>
            <person name="Gharbi K."/>
            <person name="Hall N."/>
            <person name="Watson M."/>
            <person name="Adriaenssens E.M."/>
            <person name="Foster-Nyarko E."/>
            <person name="Jarju S."/>
            <person name="Secka A."/>
            <person name="Antonio M."/>
            <person name="Oren A."/>
            <person name="Chaudhuri R.R."/>
            <person name="La Ragione R."/>
            <person name="Hildebrand F."/>
            <person name="Pallen M.J."/>
        </authorList>
    </citation>
    <scope>NUCLEOTIDE SEQUENCE</scope>
    <source>
        <strain evidence="2">ChiSjej5B23-2810</strain>
    </source>
</reference>
<reference evidence="2" key="2">
    <citation type="submission" date="2021-04" db="EMBL/GenBank/DDBJ databases">
        <authorList>
            <person name="Gilroy R."/>
        </authorList>
    </citation>
    <scope>NUCLEOTIDE SEQUENCE</scope>
    <source>
        <strain evidence="2">ChiSjej5B23-2810</strain>
    </source>
</reference>
<organism evidence="2 3">
    <name type="scientific">Candidatus Faecalibacterium faecigallinarum</name>
    <dbReference type="NCBI Taxonomy" id="2838577"/>
    <lineage>
        <taxon>Bacteria</taxon>
        <taxon>Bacillati</taxon>
        <taxon>Bacillota</taxon>
        <taxon>Clostridia</taxon>
        <taxon>Eubacteriales</taxon>
        <taxon>Oscillospiraceae</taxon>
        <taxon>Faecalibacterium</taxon>
    </lineage>
</organism>
<keyword evidence="1" id="KW-0732">Signal</keyword>
<proteinExistence type="predicted"/>
<evidence type="ECO:0000313" key="3">
    <source>
        <dbReference type="Proteomes" id="UP000823906"/>
    </source>
</evidence>
<dbReference type="Proteomes" id="UP000823906">
    <property type="component" value="Unassembled WGS sequence"/>
</dbReference>
<accession>A0A9D2PBB8</accession>